<evidence type="ECO:0000313" key="3">
    <source>
        <dbReference type="EMBL" id="ABB04006.1"/>
    </source>
</evidence>
<dbReference type="AlphaFoldDB" id="Q30CA5"/>
<dbReference type="EMBL" id="DQ187938">
    <property type="protein sequence ID" value="ABB04006.1"/>
    <property type="molecule type" value="mRNA"/>
</dbReference>
<protein>
    <submittedName>
        <fullName evidence="3">Cyclotide A</fullName>
    </submittedName>
</protein>
<feature type="non-terminal residue" evidence="3">
    <location>
        <position position="1"/>
    </location>
</feature>
<evidence type="ECO:0000256" key="2">
    <source>
        <dbReference type="ARBA" id="ARBA00023157"/>
    </source>
</evidence>
<organism evidence="3">
    <name type="scientific">Pigea stellarioides</name>
    <dbReference type="NCBI Taxonomy" id="349237"/>
    <lineage>
        <taxon>Eukaryota</taxon>
        <taxon>Viridiplantae</taxon>
        <taxon>Streptophyta</taxon>
        <taxon>Embryophyta</taxon>
        <taxon>Tracheophyta</taxon>
        <taxon>Spermatophyta</taxon>
        <taxon>Magnoliopsida</taxon>
        <taxon>eudicotyledons</taxon>
        <taxon>Gunneridae</taxon>
        <taxon>Pentapetalae</taxon>
        <taxon>rosids</taxon>
        <taxon>fabids</taxon>
        <taxon>Malpighiales</taxon>
        <taxon>Violaceae</taxon>
        <taxon>Pigea</taxon>
    </lineage>
</organism>
<dbReference type="InterPro" id="IPR005535">
    <property type="entry name" value="Cyclotide"/>
</dbReference>
<keyword evidence="1" id="KW-0611">Plant defense</keyword>
<accession>Q30CA5</accession>
<reference evidence="3" key="1">
    <citation type="journal article" date="2005" name="Plant Cell">
        <title>A continent of plant defense peptide diversity: cyclotides in Australian Hybanthus (Violaceae).</title>
        <authorList>
            <person name="Simonsen S.M."/>
            <person name="Sando L."/>
            <person name="Ireland D.C."/>
            <person name="Colgrave M.L."/>
            <person name="Bharathi R."/>
            <person name="Goeransson U."/>
            <person name="Craik D.J."/>
        </authorList>
    </citation>
    <scope>NUCLEOTIDE SEQUENCE</scope>
</reference>
<dbReference type="Pfam" id="PF03784">
    <property type="entry name" value="Cyclotide"/>
    <property type="match status" value="1"/>
</dbReference>
<dbReference type="InterPro" id="IPR036146">
    <property type="entry name" value="Cyclotide_sf"/>
</dbReference>
<dbReference type="SUPFAM" id="SSF57038">
    <property type="entry name" value="Cyclotides"/>
    <property type="match status" value="1"/>
</dbReference>
<dbReference type="GO" id="GO:0006952">
    <property type="term" value="P:defense response"/>
    <property type="evidence" value="ECO:0007669"/>
    <property type="project" value="UniProtKB-KW"/>
</dbReference>
<evidence type="ECO:0000256" key="1">
    <source>
        <dbReference type="ARBA" id="ARBA00022821"/>
    </source>
</evidence>
<name>Q30CA5_9ROSI</name>
<keyword evidence="2" id="KW-1015">Disulfide bond</keyword>
<dbReference type="PROSITE" id="PS51052">
    <property type="entry name" value="CYCLOTIDE"/>
    <property type="match status" value="1"/>
</dbReference>
<proteinExistence type="evidence at transcript level"/>
<dbReference type="GO" id="GO:0051715">
    <property type="term" value="P:cytolysis in another organism"/>
    <property type="evidence" value="ECO:0007669"/>
    <property type="project" value="UniProtKB-ARBA"/>
</dbReference>
<sequence length="31" mass="3370">CGETCIWGRCYSENIGCHCGFGICTLNSLDN</sequence>